<evidence type="ECO:0000256" key="5">
    <source>
        <dbReference type="ARBA" id="ARBA00022691"/>
    </source>
</evidence>
<accession>A0A081C739</accession>
<evidence type="ECO:0000313" key="9">
    <source>
        <dbReference type="Proteomes" id="UP000030661"/>
    </source>
</evidence>
<protein>
    <recommendedName>
        <fullName evidence="2">site-specific DNA-methyltransferase (cytosine-N(4)-specific)</fullName>
        <ecNumber evidence="2">2.1.1.113</ecNumber>
    </recommendedName>
</protein>
<evidence type="ECO:0000256" key="1">
    <source>
        <dbReference type="ARBA" id="ARBA00010203"/>
    </source>
</evidence>
<dbReference type="EC" id="2.1.1.113" evidence="2"/>
<evidence type="ECO:0000313" key="8">
    <source>
        <dbReference type="EMBL" id="GAK60394.1"/>
    </source>
</evidence>
<keyword evidence="3 8" id="KW-0489">Methyltransferase</keyword>
<evidence type="ECO:0000256" key="4">
    <source>
        <dbReference type="ARBA" id="ARBA00022679"/>
    </source>
</evidence>
<organism evidence="8">
    <name type="scientific">Vecturithrix granuli</name>
    <dbReference type="NCBI Taxonomy" id="1499967"/>
    <lineage>
        <taxon>Bacteria</taxon>
        <taxon>Candidatus Moduliflexota</taxon>
        <taxon>Candidatus Vecturitrichia</taxon>
        <taxon>Candidatus Vecturitrichales</taxon>
        <taxon>Candidatus Vecturitrichaceae</taxon>
        <taxon>Candidatus Vecturithrix</taxon>
    </lineage>
</organism>
<name>A0A081C739_VECG1</name>
<dbReference type="GO" id="GO:0009307">
    <property type="term" value="P:DNA restriction-modification system"/>
    <property type="evidence" value="ECO:0007669"/>
    <property type="project" value="UniProtKB-KW"/>
</dbReference>
<dbReference type="Gene3D" id="3.40.50.150">
    <property type="entry name" value="Vaccinia Virus protein VP39"/>
    <property type="match status" value="1"/>
</dbReference>
<evidence type="ECO:0000256" key="7">
    <source>
        <dbReference type="ARBA" id="ARBA00049120"/>
    </source>
</evidence>
<dbReference type="GO" id="GO:0032259">
    <property type="term" value="P:methylation"/>
    <property type="evidence" value="ECO:0007669"/>
    <property type="project" value="UniProtKB-KW"/>
</dbReference>
<comment type="similarity">
    <text evidence="1">Belongs to the N(4)/N(6)-methyltransferase family. N(4) subfamily.</text>
</comment>
<dbReference type="GO" id="GO:0015667">
    <property type="term" value="F:site-specific DNA-methyltransferase (cytosine-N4-specific) activity"/>
    <property type="evidence" value="ECO:0007669"/>
    <property type="project" value="UniProtKB-EC"/>
</dbReference>
<dbReference type="eggNOG" id="COG0863">
    <property type="taxonomic scope" value="Bacteria"/>
</dbReference>
<dbReference type="AlphaFoldDB" id="A0A081C739"/>
<comment type="catalytic activity">
    <reaction evidence="7">
        <text>a 2'-deoxycytidine in DNA + S-adenosyl-L-methionine = an N(4)-methyl-2'-deoxycytidine in DNA + S-adenosyl-L-homocysteine + H(+)</text>
        <dbReference type="Rhea" id="RHEA:16857"/>
        <dbReference type="Rhea" id="RHEA-COMP:11369"/>
        <dbReference type="Rhea" id="RHEA-COMP:13674"/>
        <dbReference type="ChEBI" id="CHEBI:15378"/>
        <dbReference type="ChEBI" id="CHEBI:57856"/>
        <dbReference type="ChEBI" id="CHEBI:59789"/>
        <dbReference type="ChEBI" id="CHEBI:85452"/>
        <dbReference type="ChEBI" id="CHEBI:137933"/>
        <dbReference type="EC" id="2.1.1.113"/>
    </reaction>
</comment>
<keyword evidence="6" id="KW-0680">Restriction system</keyword>
<evidence type="ECO:0000256" key="3">
    <source>
        <dbReference type="ARBA" id="ARBA00022603"/>
    </source>
</evidence>
<dbReference type="STRING" id="1499967.U27_00285"/>
<dbReference type="SUPFAM" id="SSF53335">
    <property type="entry name" value="S-adenosyl-L-methionine-dependent methyltransferases"/>
    <property type="match status" value="1"/>
</dbReference>
<keyword evidence="4" id="KW-0808">Transferase</keyword>
<dbReference type="GO" id="GO:0003677">
    <property type="term" value="F:DNA binding"/>
    <property type="evidence" value="ECO:0007669"/>
    <property type="project" value="InterPro"/>
</dbReference>
<dbReference type="InterPro" id="IPR029063">
    <property type="entry name" value="SAM-dependent_MTases_sf"/>
</dbReference>
<keyword evidence="9" id="KW-1185">Reference proteome</keyword>
<dbReference type="PROSITE" id="PS00093">
    <property type="entry name" value="N4_MTASE"/>
    <property type="match status" value="1"/>
</dbReference>
<evidence type="ECO:0000256" key="2">
    <source>
        <dbReference type="ARBA" id="ARBA00012185"/>
    </source>
</evidence>
<dbReference type="HOGENOM" id="CLU_1197881_0_0_0"/>
<dbReference type="InterPro" id="IPR017985">
    <property type="entry name" value="MeTrfase_CN4_CS"/>
</dbReference>
<evidence type="ECO:0000256" key="6">
    <source>
        <dbReference type="ARBA" id="ARBA00022747"/>
    </source>
</evidence>
<gene>
    <name evidence="8" type="ORF">U27_00285</name>
</gene>
<reference evidence="8" key="1">
    <citation type="journal article" date="2015" name="PeerJ">
        <title>First genomic representation of candidate bacterial phylum KSB3 points to enhanced environmental sensing as a trigger of wastewater bulking.</title>
        <authorList>
            <person name="Sekiguchi Y."/>
            <person name="Ohashi A."/>
            <person name="Parks D.H."/>
            <person name="Yamauchi T."/>
            <person name="Tyson G.W."/>
            <person name="Hugenholtz P."/>
        </authorList>
    </citation>
    <scope>NUCLEOTIDE SEQUENCE [LARGE SCALE GENOMIC DNA]</scope>
</reference>
<dbReference type="Proteomes" id="UP000030661">
    <property type="component" value="Unassembled WGS sequence"/>
</dbReference>
<sequence>MNVLTKKLRAPIKEFEKRCLQNIKGFANEHSRAIRPDVAYGNAQKMPLEDESVDLIVTSPPYASNAIDYMRAHKFSLVWFGYPIEDLSVKRQDYIGGEKVTHIQYEALPDFTAAIVAEMSSLNAKRGAVLHRYYSEMTRVLREMYRVLKPGKAAIVVIGNSVMRGKDTETHNCFADIGRSIGFQVPKIGVRKLDRSKRMLPAGTKTDTHSQIQQRMHEEYVIGFYKPEHSW</sequence>
<proteinExistence type="inferred from homology"/>
<dbReference type="EMBL" id="DF820473">
    <property type="protein sequence ID" value="GAK60394.1"/>
    <property type="molecule type" value="Genomic_DNA"/>
</dbReference>
<keyword evidence="5" id="KW-0949">S-adenosyl-L-methionine</keyword>